<organism evidence="1 2">
    <name type="scientific">Acinetobacter seifertii</name>
    <dbReference type="NCBI Taxonomy" id="1530123"/>
    <lineage>
        <taxon>Bacteria</taxon>
        <taxon>Pseudomonadati</taxon>
        <taxon>Pseudomonadota</taxon>
        <taxon>Gammaproteobacteria</taxon>
        <taxon>Moraxellales</taxon>
        <taxon>Moraxellaceae</taxon>
        <taxon>Acinetobacter</taxon>
        <taxon>Acinetobacter calcoaceticus/baumannii complex</taxon>
    </lineage>
</organism>
<dbReference type="Proteomes" id="UP000516745">
    <property type="component" value="Chromosome"/>
</dbReference>
<dbReference type="EMBL" id="CP061565">
    <property type="protein sequence ID" value="QNX10149.1"/>
    <property type="molecule type" value="Genomic_DNA"/>
</dbReference>
<name>A0A7H2Q4W6_9GAMM</name>
<gene>
    <name evidence="1" type="ORF">IC795_08650</name>
</gene>
<protein>
    <submittedName>
        <fullName evidence="1">Uncharacterized protein</fullName>
    </submittedName>
</protein>
<dbReference type="AlphaFoldDB" id="A0A7H2Q4W6"/>
<reference evidence="1 2" key="2">
    <citation type="submission" date="2020-09" db="EMBL/GenBank/DDBJ databases">
        <authorList>
            <person name="Chen F.-J."/>
            <person name="Lee Y.-T."/>
        </authorList>
    </citation>
    <scope>NUCLEOTIDE SEQUENCE [LARGE SCALE GENOMIC DNA]</scope>
    <source>
        <strain evidence="1 2">AS72</strain>
    </source>
</reference>
<evidence type="ECO:0000313" key="2">
    <source>
        <dbReference type="Proteomes" id="UP000516745"/>
    </source>
</evidence>
<proteinExistence type="predicted"/>
<evidence type="ECO:0000313" key="1">
    <source>
        <dbReference type="EMBL" id="QNX10149.1"/>
    </source>
</evidence>
<sequence length="203" mass="23495">MGNQPITKNIPPNSKAWDGYPSKVESCNVPKPFCYLQFDRPLAMPYTFMMSAQQWEYVEKRNKLEFLLAVRFGMEYDIAKLNEDVLISTGFHTGMYVKFQNYLRKHYQKDAVVLMAVFQSNAFTTRFGTTFAIEDLIGLKGAIDDLRIDDIMTGAHMISRRNGHATQINRKMYRQNFNQDYNPTMLKTLAAQGLYPDEIEGIF</sequence>
<accession>A0A7H2Q4W6</accession>
<reference evidence="2" key="1">
    <citation type="submission" date="2020-09" db="EMBL/GenBank/DDBJ databases">
        <title>Clinical and molecular characterization of Acinetobacter seifertii in Taiwan.</title>
        <authorList>
            <person name="Li L.-H."/>
            <person name="Yang Y.-S."/>
            <person name="Sun J.-R."/>
            <person name="Huang T.-W."/>
            <person name="Huang W.-C."/>
            <person name="Wang Y.-C."/>
            <person name="Kuo T.-H."/>
            <person name="Kuo S.-C."/>
            <person name="Chen T.-L."/>
        </authorList>
    </citation>
    <scope>NUCLEOTIDE SEQUENCE [LARGE SCALE GENOMIC DNA]</scope>
    <source>
        <strain evidence="2">AS72</strain>
    </source>
</reference>